<evidence type="ECO:0000256" key="2">
    <source>
        <dbReference type="ARBA" id="ARBA00025626"/>
    </source>
</evidence>
<feature type="compositionally biased region" description="Polar residues" evidence="3">
    <location>
        <begin position="528"/>
        <end position="540"/>
    </location>
</feature>
<dbReference type="Pfam" id="PF01905">
    <property type="entry name" value="DevR"/>
    <property type="match status" value="1"/>
</dbReference>
<dbReference type="EMBL" id="PGFG01000001">
    <property type="protein sequence ID" value="PJJ76156.1"/>
    <property type="molecule type" value="Genomic_DNA"/>
</dbReference>
<accession>A0A2M9CW70</accession>
<feature type="region of interest" description="Disordered" evidence="3">
    <location>
        <begin position="520"/>
        <end position="540"/>
    </location>
</feature>
<evidence type="ECO:0000256" key="1">
    <source>
        <dbReference type="ARBA" id="ARBA00023118"/>
    </source>
</evidence>
<dbReference type="AlphaFoldDB" id="A0A2M9CW70"/>
<comment type="caution">
    <text evidence="4">The sequence shown here is derived from an EMBL/GenBank/DDBJ whole genome shotgun (WGS) entry which is preliminary data.</text>
</comment>
<protein>
    <submittedName>
        <fullName evidence="4">CRISPR-associated protein Cst2</fullName>
    </submittedName>
</protein>
<sequence>MNNSNNQLKNVTITIIFDGAALNRDEKIGGNILSIKKLNVNGETRSFIGKPAIRHYLFQTLKAGFGWKEAKVTNQGQVIQFDIFQDDILTSEELDVFGYMYTISGQTSITRKSPLGITKAVSLFSYNADMSFYANHDLLKRINNQGKDVNPNPFNKEEHSSFYKLTFTIDVDKLGKDIWIIEQYKYDQNNGDLFLEVRKPFELVLKNVNLKAKNEDNETELEEDQEVYIIDDKEILFSGSNIIVDENLVEKELDSKTNKEYIHFKPKYIYKDKKKDDAVQESTDSPKNKKKKEHEKIVDFSYIQDKRTFTIPIYDLNYNEEKKQLKIKIGVRKSIKCMKIDDYNFEFFDHNEIVDVNNNVNREKIGTIEIFHLGSDARKLQHEDNKNRVDDRGPFRVIFKVDEARKKKIITQLIEAIRNGLYAQSSGEANTIVPLFFMAAAVKVPSPVLHPYIDICHEQGTYKVIGVKDALSNGWIEKDHDSKPLLAYVQGSERLPFEPDGSVKIVSDWNQFMKGIGLSLDDKKDSQEGSSSSANPSNHQ</sequence>
<dbReference type="NCBIfam" id="TIGR02585">
    <property type="entry name" value="cas_Cst2_DevR"/>
    <property type="match status" value="1"/>
</dbReference>
<name>A0A2M9CW70_9BACT</name>
<dbReference type="RefSeq" id="WP_211277232.1">
    <property type="nucleotide sequence ID" value="NZ_PGFG01000001.1"/>
</dbReference>
<keyword evidence="5" id="KW-1185">Reference proteome</keyword>
<dbReference type="InterPro" id="IPR010154">
    <property type="entry name" value="CRISPR-assoc_Cas7/Cst2/DevR"/>
</dbReference>
<gene>
    <name evidence="4" type="ORF">BXY57_1760</name>
</gene>
<evidence type="ECO:0000256" key="3">
    <source>
        <dbReference type="SAM" id="MobiDB-lite"/>
    </source>
</evidence>
<keyword evidence="1" id="KW-0051">Antiviral defense</keyword>
<dbReference type="Proteomes" id="UP000230000">
    <property type="component" value="Unassembled WGS sequence"/>
</dbReference>
<proteinExistence type="predicted"/>
<evidence type="ECO:0000313" key="5">
    <source>
        <dbReference type="Proteomes" id="UP000230000"/>
    </source>
</evidence>
<comment type="function">
    <text evidence="2">CRISPR (clustered regularly interspaced short palindromic repeat) is an adaptive immune system that provides protection against mobile genetic elements (viruses, transposable elements and conjugative plasmids). CRISPR clusters contain spacers, sequences complementary to antecedent mobile elements, and target invading nucleic acids. CRISPR clusters are transcribed and processed into CRISPR RNA (crRNA).</text>
</comment>
<dbReference type="InterPro" id="IPR013414">
    <property type="entry name" value="Cas7/Cst2/DevR_sub_I-B/Tneap"/>
</dbReference>
<dbReference type="GO" id="GO:0051607">
    <property type="term" value="P:defense response to virus"/>
    <property type="evidence" value="ECO:0007669"/>
    <property type="project" value="UniProtKB-KW"/>
</dbReference>
<evidence type="ECO:0000313" key="4">
    <source>
        <dbReference type="EMBL" id="PJJ76156.1"/>
    </source>
</evidence>
<organism evidence="4 5">
    <name type="scientific">Thermoflavifilum aggregans</name>
    <dbReference type="NCBI Taxonomy" id="454188"/>
    <lineage>
        <taxon>Bacteria</taxon>
        <taxon>Pseudomonadati</taxon>
        <taxon>Bacteroidota</taxon>
        <taxon>Chitinophagia</taxon>
        <taxon>Chitinophagales</taxon>
        <taxon>Chitinophagaceae</taxon>
        <taxon>Thermoflavifilum</taxon>
    </lineage>
</organism>
<dbReference type="NCBIfam" id="TIGR01875">
    <property type="entry name" value="cas_MJ0381"/>
    <property type="match status" value="1"/>
</dbReference>
<reference evidence="4 5" key="1">
    <citation type="submission" date="2017-11" db="EMBL/GenBank/DDBJ databases">
        <title>Genomic Encyclopedia of Archaeal and Bacterial Type Strains, Phase II (KMG-II): From Individual Species to Whole Genera.</title>
        <authorList>
            <person name="Goeker M."/>
        </authorList>
    </citation>
    <scope>NUCLEOTIDE SEQUENCE [LARGE SCALE GENOMIC DNA]</scope>
    <source>
        <strain evidence="4 5">DSM 27268</strain>
    </source>
</reference>